<evidence type="ECO:0000313" key="2">
    <source>
        <dbReference type="Proteomes" id="UP000812440"/>
    </source>
</evidence>
<dbReference type="Proteomes" id="UP000812440">
    <property type="component" value="Chromosome 1"/>
</dbReference>
<evidence type="ECO:0000313" key="1">
    <source>
        <dbReference type="EMBL" id="KAG8454855.1"/>
    </source>
</evidence>
<organism evidence="1 2">
    <name type="scientific">Hymenochirus boettgeri</name>
    <name type="common">Congo dwarf clawed frog</name>
    <dbReference type="NCBI Taxonomy" id="247094"/>
    <lineage>
        <taxon>Eukaryota</taxon>
        <taxon>Metazoa</taxon>
        <taxon>Chordata</taxon>
        <taxon>Craniata</taxon>
        <taxon>Vertebrata</taxon>
        <taxon>Euteleostomi</taxon>
        <taxon>Amphibia</taxon>
        <taxon>Batrachia</taxon>
        <taxon>Anura</taxon>
        <taxon>Pipoidea</taxon>
        <taxon>Pipidae</taxon>
        <taxon>Pipinae</taxon>
        <taxon>Hymenochirus</taxon>
    </lineage>
</organism>
<dbReference type="AlphaFoldDB" id="A0A8T2KBM5"/>
<comment type="caution">
    <text evidence="1">The sequence shown here is derived from an EMBL/GenBank/DDBJ whole genome shotgun (WGS) entry which is preliminary data.</text>
</comment>
<keyword evidence="2" id="KW-1185">Reference proteome</keyword>
<name>A0A8T2KBM5_9PIPI</name>
<dbReference type="EMBL" id="JAACNH010000001">
    <property type="protein sequence ID" value="KAG8454855.1"/>
    <property type="molecule type" value="Genomic_DNA"/>
</dbReference>
<sequence>MALWSLALMAPGPLPLVGPEELQKHLAITKSLLEETMPCYACENAESFNVIKDLENTVLKTDEEIARCFHQILNLSFKVNKEISLQSQKSVEDNCESEVLRQWYFDGTLP</sequence>
<proteinExistence type="predicted"/>
<reference evidence="1" key="1">
    <citation type="thesis" date="2020" institute="ProQuest LLC" country="789 East Eisenhower Parkway, Ann Arbor, MI, USA">
        <title>Comparative Genomics and Chromosome Evolution.</title>
        <authorList>
            <person name="Mudd A.B."/>
        </authorList>
    </citation>
    <scope>NUCLEOTIDE SEQUENCE</scope>
    <source>
        <strain evidence="1">Female2</strain>
        <tissue evidence="1">Blood</tissue>
    </source>
</reference>
<accession>A0A8T2KBM5</accession>
<gene>
    <name evidence="1" type="ORF">GDO86_001178</name>
</gene>
<protein>
    <submittedName>
        <fullName evidence="1">Uncharacterized protein</fullName>
    </submittedName>
</protein>
<dbReference type="OrthoDB" id="10050218at2759"/>